<feature type="transmembrane region" description="Helical" evidence="1">
    <location>
        <begin position="107"/>
        <end position="127"/>
    </location>
</feature>
<feature type="transmembrane region" description="Helical" evidence="1">
    <location>
        <begin position="32"/>
        <end position="59"/>
    </location>
</feature>
<dbReference type="Gene3D" id="2.40.50.1020">
    <property type="entry name" value="LytTr DNA-binding domain"/>
    <property type="match status" value="1"/>
</dbReference>
<proteinExistence type="predicted"/>
<dbReference type="Pfam" id="PF04397">
    <property type="entry name" value="LytTR"/>
    <property type="match status" value="1"/>
</dbReference>
<dbReference type="SMART" id="SM00850">
    <property type="entry name" value="LytTR"/>
    <property type="match status" value="1"/>
</dbReference>
<dbReference type="InterPro" id="IPR007492">
    <property type="entry name" value="LytTR_DNA-bd_dom"/>
</dbReference>
<organism evidence="3 4">
    <name type="scientific">Reichenbachiella ulvae</name>
    <dbReference type="NCBI Taxonomy" id="2980104"/>
    <lineage>
        <taxon>Bacteria</taxon>
        <taxon>Pseudomonadati</taxon>
        <taxon>Bacteroidota</taxon>
        <taxon>Cytophagia</taxon>
        <taxon>Cytophagales</taxon>
        <taxon>Reichenbachiellaceae</taxon>
        <taxon>Reichenbachiella</taxon>
    </lineage>
</organism>
<evidence type="ECO:0000256" key="1">
    <source>
        <dbReference type="SAM" id="Phobius"/>
    </source>
</evidence>
<feature type="transmembrane region" description="Helical" evidence="1">
    <location>
        <begin position="7"/>
        <end position="26"/>
    </location>
</feature>
<dbReference type="PANTHER" id="PTHR37299:SF1">
    <property type="entry name" value="STAGE 0 SPORULATION PROTEIN A HOMOLOG"/>
    <property type="match status" value="1"/>
</dbReference>
<dbReference type="PROSITE" id="PS50930">
    <property type="entry name" value="HTH_LYTTR"/>
    <property type="match status" value="1"/>
</dbReference>
<keyword evidence="1" id="KW-0812">Transmembrane</keyword>
<keyword evidence="1" id="KW-0472">Membrane</keyword>
<keyword evidence="1" id="KW-1133">Transmembrane helix</keyword>
<comment type="caution">
    <text evidence="3">The sequence shown here is derived from an EMBL/GenBank/DDBJ whole genome shotgun (WGS) entry which is preliminary data.</text>
</comment>
<evidence type="ECO:0000313" key="3">
    <source>
        <dbReference type="EMBL" id="MCV9387940.1"/>
    </source>
</evidence>
<name>A0ABT3CW52_9BACT</name>
<dbReference type="EMBL" id="JAOYOD010000001">
    <property type="protein sequence ID" value="MCV9387940.1"/>
    <property type="molecule type" value="Genomic_DNA"/>
</dbReference>
<evidence type="ECO:0000313" key="4">
    <source>
        <dbReference type="Proteomes" id="UP001300692"/>
    </source>
</evidence>
<dbReference type="Proteomes" id="UP001300692">
    <property type="component" value="Unassembled WGS sequence"/>
</dbReference>
<evidence type="ECO:0000259" key="2">
    <source>
        <dbReference type="PROSITE" id="PS50930"/>
    </source>
</evidence>
<sequence length="248" mass="29072">MKIIRHVLFWSTVVLMLTLFYGPSYGSIFESFYFVCLLLPVVLATAYFFNYILVDLYLFKGRYWKFGLYTLYLLIISLNLEMLVVTVAFIVLAEYDYANMNPITADVSVLTITMYLVVLGLSFVRLFRFYRQNQSSISHFQKEIEKSSQETIVVKENRKNRPLVIDEIAYIESLSDYITIHLAGEKVMTKEKISKMESKLPNHFVRIHRSFLVNQRLIESFNKEQVMVLGQSLPISRTYKKQVMSVLE</sequence>
<accession>A0ABT3CW52</accession>
<keyword evidence="4" id="KW-1185">Reference proteome</keyword>
<feature type="transmembrane region" description="Helical" evidence="1">
    <location>
        <begin position="71"/>
        <end position="95"/>
    </location>
</feature>
<protein>
    <submittedName>
        <fullName evidence="3">LytTR family transcriptional regulator</fullName>
    </submittedName>
</protein>
<reference evidence="3 4" key="1">
    <citation type="submission" date="2022-10" db="EMBL/GenBank/DDBJ databases">
        <title>Comparative genomics and taxonomic characterization of three novel marine species of genus Reichenbachiella exhibiting antioxidant and polysaccharide degradation activities.</title>
        <authorList>
            <person name="Muhammad N."/>
            <person name="Lee Y.-J."/>
            <person name="Ko J."/>
            <person name="Kim S.-G."/>
        </authorList>
    </citation>
    <scope>NUCLEOTIDE SEQUENCE [LARGE SCALE GENOMIC DNA]</scope>
    <source>
        <strain evidence="3 4">ABR2-5</strain>
    </source>
</reference>
<dbReference type="PANTHER" id="PTHR37299">
    <property type="entry name" value="TRANSCRIPTIONAL REGULATOR-RELATED"/>
    <property type="match status" value="1"/>
</dbReference>
<dbReference type="InterPro" id="IPR046947">
    <property type="entry name" value="LytR-like"/>
</dbReference>
<feature type="domain" description="HTH LytTR-type" evidence="2">
    <location>
        <begin position="152"/>
        <end position="248"/>
    </location>
</feature>
<gene>
    <name evidence="3" type="ORF">N7U62_14755</name>
</gene>
<dbReference type="RefSeq" id="WP_264138761.1">
    <property type="nucleotide sequence ID" value="NZ_JAOYOD010000001.1"/>
</dbReference>